<dbReference type="SMART" id="SM00331">
    <property type="entry name" value="PP2C_SIG"/>
    <property type="match status" value="1"/>
</dbReference>
<dbReference type="GO" id="GO:0003676">
    <property type="term" value="F:nucleic acid binding"/>
    <property type="evidence" value="ECO:0007669"/>
    <property type="project" value="InterPro"/>
</dbReference>
<dbReference type="InterPro" id="IPR036236">
    <property type="entry name" value="Znf_C2H2_sf"/>
</dbReference>
<feature type="compositionally biased region" description="Low complexity" evidence="13">
    <location>
        <begin position="387"/>
        <end position="401"/>
    </location>
</feature>
<dbReference type="HOGENOM" id="CLU_016323_0_0_1"/>
<evidence type="ECO:0000256" key="7">
    <source>
        <dbReference type="ARBA" id="ARBA00022842"/>
    </source>
</evidence>
<comment type="similarity">
    <text evidence="3 12">Belongs to the PP2C family.</text>
</comment>
<dbReference type="InterPro" id="IPR036457">
    <property type="entry name" value="PPM-type-like_dom_sf"/>
</dbReference>
<keyword evidence="5" id="KW-0479">Metal-binding</keyword>
<proteinExistence type="inferred from homology"/>
<dbReference type="EC" id="3.1.3.16" evidence="4"/>
<evidence type="ECO:0000256" key="8">
    <source>
        <dbReference type="ARBA" id="ARBA00022912"/>
    </source>
</evidence>
<dbReference type="InterPro" id="IPR015655">
    <property type="entry name" value="PP2C"/>
</dbReference>
<organism evidence="15">
    <name type="scientific">Oryza meridionalis</name>
    <dbReference type="NCBI Taxonomy" id="40149"/>
    <lineage>
        <taxon>Eukaryota</taxon>
        <taxon>Viridiplantae</taxon>
        <taxon>Streptophyta</taxon>
        <taxon>Embryophyta</taxon>
        <taxon>Tracheophyta</taxon>
        <taxon>Spermatophyta</taxon>
        <taxon>Magnoliopsida</taxon>
        <taxon>Liliopsida</taxon>
        <taxon>Poales</taxon>
        <taxon>Poaceae</taxon>
        <taxon>BOP clade</taxon>
        <taxon>Oryzoideae</taxon>
        <taxon>Oryzeae</taxon>
        <taxon>Oryzinae</taxon>
        <taxon>Oryza</taxon>
    </lineage>
</organism>
<evidence type="ECO:0000313" key="15">
    <source>
        <dbReference type="EnsemblPlants" id="OMERI06G22970.2"/>
    </source>
</evidence>
<keyword evidence="9" id="KW-0464">Manganese</keyword>
<keyword evidence="8 12" id="KW-0904">Protein phosphatase</keyword>
<dbReference type="InterPro" id="IPR003604">
    <property type="entry name" value="Matrin/U1-like-C_Znf_C2H2"/>
</dbReference>
<feature type="region of interest" description="Disordered" evidence="13">
    <location>
        <begin position="832"/>
        <end position="867"/>
    </location>
</feature>
<dbReference type="InterPro" id="IPR000222">
    <property type="entry name" value="PP2C_BS"/>
</dbReference>
<dbReference type="GO" id="GO:0008270">
    <property type="term" value="F:zinc ion binding"/>
    <property type="evidence" value="ECO:0007669"/>
    <property type="project" value="InterPro"/>
</dbReference>
<dbReference type="SMART" id="SM00451">
    <property type="entry name" value="ZnF_U1"/>
    <property type="match status" value="2"/>
</dbReference>
<evidence type="ECO:0000256" key="9">
    <source>
        <dbReference type="ARBA" id="ARBA00023211"/>
    </source>
</evidence>
<dbReference type="PANTHER" id="PTHR13832:SF385">
    <property type="entry name" value="PROTEIN PHOSPHATASE 2C 58-RELATED"/>
    <property type="match status" value="1"/>
</dbReference>
<evidence type="ECO:0000256" key="11">
    <source>
        <dbReference type="ARBA" id="ARBA00048336"/>
    </source>
</evidence>
<evidence type="ECO:0000256" key="13">
    <source>
        <dbReference type="SAM" id="MobiDB-lite"/>
    </source>
</evidence>
<evidence type="ECO:0000256" key="10">
    <source>
        <dbReference type="ARBA" id="ARBA00047761"/>
    </source>
</evidence>
<dbReference type="AlphaFoldDB" id="A0A0E0E4I4"/>
<evidence type="ECO:0000256" key="3">
    <source>
        <dbReference type="ARBA" id="ARBA00006702"/>
    </source>
</evidence>
<comment type="catalytic activity">
    <reaction evidence="11">
        <text>O-phospho-L-threonyl-[protein] + H2O = L-threonyl-[protein] + phosphate</text>
        <dbReference type="Rhea" id="RHEA:47004"/>
        <dbReference type="Rhea" id="RHEA-COMP:11060"/>
        <dbReference type="Rhea" id="RHEA-COMP:11605"/>
        <dbReference type="ChEBI" id="CHEBI:15377"/>
        <dbReference type="ChEBI" id="CHEBI:30013"/>
        <dbReference type="ChEBI" id="CHEBI:43474"/>
        <dbReference type="ChEBI" id="CHEBI:61977"/>
        <dbReference type="EC" id="3.1.3.16"/>
    </reaction>
</comment>
<dbReference type="STRING" id="40149.A0A0E0E4I4"/>
<feature type="region of interest" description="Disordered" evidence="13">
    <location>
        <begin position="576"/>
        <end position="599"/>
    </location>
</feature>
<feature type="compositionally biased region" description="Basic and acidic residues" evidence="13">
    <location>
        <begin position="586"/>
        <end position="599"/>
    </location>
</feature>
<dbReference type="PANTHER" id="PTHR13832">
    <property type="entry name" value="PROTEIN PHOSPHATASE 2C"/>
    <property type="match status" value="1"/>
</dbReference>
<dbReference type="Gramene" id="OMERI06G22970.2">
    <property type="protein sequence ID" value="OMERI06G22970.2"/>
    <property type="gene ID" value="OMERI06G22970"/>
</dbReference>
<reference evidence="15" key="1">
    <citation type="submission" date="2015-04" db="UniProtKB">
        <authorList>
            <consortium name="EnsemblPlants"/>
        </authorList>
    </citation>
    <scope>IDENTIFICATION</scope>
</reference>
<dbReference type="SMART" id="SM00332">
    <property type="entry name" value="PP2Cc"/>
    <property type="match status" value="1"/>
</dbReference>
<reference evidence="15" key="2">
    <citation type="submission" date="2018-05" db="EMBL/GenBank/DDBJ databases">
        <title>OmerRS3 (Oryza meridionalis Reference Sequence Version 3).</title>
        <authorList>
            <person name="Zhang J."/>
            <person name="Kudrna D."/>
            <person name="Lee S."/>
            <person name="Talag J."/>
            <person name="Welchert J."/>
            <person name="Wing R.A."/>
        </authorList>
    </citation>
    <scope>NUCLEOTIDE SEQUENCE [LARGE SCALE GENOMIC DNA]</scope>
    <source>
        <strain evidence="15">cv. OR44</strain>
    </source>
</reference>
<evidence type="ECO:0000259" key="14">
    <source>
        <dbReference type="PROSITE" id="PS51746"/>
    </source>
</evidence>
<evidence type="ECO:0000256" key="6">
    <source>
        <dbReference type="ARBA" id="ARBA00022801"/>
    </source>
</evidence>
<evidence type="ECO:0000256" key="2">
    <source>
        <dbReference type="ARBA" id="ARBA00001946"/>
    </source>
</evidence>
<keyword evidence="6 12" id="KW-0378">Hydrolase</keyword>
<keyword evidence="16" id="KW-1185">Reference proteome</keyword>
<evidence type="ECO:0000256" key="12">
    <source>
        <dbReference type="RuleBase" id="RU003465"/>
    </source>
</evidence>
<dbReference type="GO" id="GO:0004722">
    <property type="term" value="F:protein serine/threonine phosphatase activity"/>
    <property type="evidence" value="ECO:0007669"/>
    <property type="project" value="UniProtKB-EC"/>
</dbReference>
<keyword evidence="7" id="KW-0460">Magnesium</keyword>
<sequence>MGVYLSTPKTEKLSEDGENDKLKFGLSSMQGWRATMEDAHSALLDIDNDTSFFGVFDGHGGRVVAKFCAKYLHREVLRSEAYSAGDLGTAAHKAFFRMDEMMRGQRGWRELQALGDKINQISGIIEGLIWSPRGSDSNDQHDDWAFEEGPHSDFAGPTCGSTACVAIVRNNQLVVANAGDSRCVISRNGQAYNLSRDHKPELEAERERILKAGGYIQMGRVNGTINLSRAIGDIEFKQNKFLSPDKQMLTANPDINTVELCDDDDFLVLACDGIWDCMSSQQLVDFIHEHINTESSLSAVCERVLDRCLAPSTLGGEGCDNMTMILVQFKKPISQNKNSLLLEARPEEKATEQCCAVQPPRSTVRRSAAAARAMEFRFRAGDRRQRPPSAAAAAASGPSPARFSDTRRVYFVGAAQGMRGSATPRAGAVGHFRGGLRPPPPFGWEEAARLERIISEEVGRRLIEKEVERRLIEEDVRREVAFAHGLHVLPHDPFPRPPPPPEMLVGMHPHPHEPPPRFQELGAWEGFRPRRQHAGVAAPLRFGQRMLLGGAERRWSPPPPPPPRLKPKHKLVLREIEPGESSEVPSETKRSEAKPLETKPLEPKVSGVKRKVDVIPATTRSGKIQKPAQDWSCALCQVSATSEGALNEHLEGKRHKAKLAHCGASDAIKDGKSSLKETTVNKYDAGPSDAPKKICIQVDGAMHEVVQKSNYLWCDRCKVRCDNNVTMADHLRGKKHSGLNKVWTSINAVRMNKKKEQSAATWEETVNENGSTEIPVEAKDDSAGLSTEEDETCRYEIPVKNRKNEGTDLATEVDQSDSEIETPVEIMREGLNMATDATDENVRMEDPLEIKKENPDETNLAPKEEQH</sequence>
<dbReference type="PROSITE" id="PS51746">
    <property type="entry name" value="PPM_2"/>
    <property type="match status" value="1"/>
</dbReference>
<dbReference type="InterPro" id="IPR013087">
    <property type="entry name" value="Znf_C2H2_type"/>
</dbReference>
<evidence type="ECO:0000313" key="16">
    <source>
        <dbReference type="Proteomes" id="UP000008021"/>
    </source>
</evidence>
<dbReference type="PROSITE" id="PS00028">
    <property type="entry name" value="ZINC_FINGER_C2H2_1"/>
    <property type="match status" value="1"/>
</dbReference>
<dbReference type="SUPFAM" id="SSF57667">
    <property type="entry name" value="beta-beta-alpha zinc fingers"/>
    <property type="match status" value="2"/>
</dbReference>
<evidence type="ECO:0000256" key="4">
    <source>
        <dbReference type="ARBA" id="ARBA00013081"/>
    </source>
</evidence>
<feature type="compositionally biased region" description="Basic and acidic residues" evidence="13">
    <location>
        <begin position="840"/>
        <end position="855"/>
    </location>
</feature>
<comment type="cofactor">
    <cofactor evidence="2">
        <name>Mg(2+)</name>
        <dbReference type="ChEBI" id="CHEBI:18420"/>
    </cofactor>
</comment>
<comment type="cofactor">
    <cofactor evidence="1">
        <name>Mn(2+)</name>
        <dbReference type="ChEBI" id="CHEBI:29035"/>
    </cofactor>
</comment>
<dbReference type="SUPFAM" id="SSF81606">
    <property type="entry name" value="PP2C-like"/>
    <property type="match status" value="1"/>
</dbReference>
<accession>A0A0E0E4I4</accession>
<dbReference type="Gene3D" id="3.60.40.10">
    <property type="entry name" value="PPM-type phosphatase domain"/>
    <property type="match status" value="1"/>
</dbReference>
<protein>
    <recommendedName>
        <fullName evidence="4">protein-serine/threonine phosphatase</fullName>
        <ecNumber evidence="4">3.1.3.16</ecNumber>
    </recommendedName>
</protein>
<dbReference type="Gene3D" id="3.30.160.60">
    <property type="entry name" value="Classic Zinc Finger"/>
    <property type="match status" value="2"/>
</dbReference>
<dbReference type="PROSITE" id="PS01032">
    <property type="entry name" value="PPM_1"/>
    <property type="match status" value="1"/>
</dbReference>
<feature type="domain" description="PPM-type phosphatase" evidence="14">
    <location>
        <begin position="23"/>
        <end position="329"/>
    </location>
</feature>
<dbReference type="CDD" id="cd00143">
    <property type="entry name" value="PP2Cc"/>
    <property type="match status" value="1"/>
</dbReference>
<evidence type="ECO:0000256" key="1">
    <source>
        <dbReference type="ARBA" id="ARBA00001936"/>
    </source>
</evidence>
<feature type="region of interest" description="Disordered" evidence="13">
    <location>
        <begin position="379"/>
        <end position="401"/>
    </location>
</feature>
<dbReference type="Pfam" id="PF00481">
    <property type="entry name" value="PP2C"/>
    <property type="match status" value="2"/>
</dbReference>
<dbReference type="Pfam" id="PF12874">
    <property type="entry name" value="zf-met"/>
    <property type="match status" value="2"/>
</dbReference>
<dbReference type="InterPro" id="IPR001932">
    <property type="entry name" value="PPM-type_phosphatase-like_dom"/>
</dbReference>
<dbReference type="eggNOG" id="KOG0698">
    <property type="taxonomic scope" value="Eukaryota"/>
</dbReference>
<name>A0A0E0E4I4_9ORYZ</name>
<comment type="catalytic activity">
    <reaction evidence="10">
        <text>O-phospho-L-seryl-[protein] + H2O = L-seryl-[protein] + phosphate</text>
        <dbReference type="Rhea" id="RHEA:20629"/>
        <dbReference type="Rhea" id="RHEA-COMP:9863"/>
        <dbReference type="Rhea" id="RHEA-COMP:11604"/>
        <dbReference type="ChEBI" id="CHEBI:15377"/>
        <dbReference type="ChEBI" id="CHEBI:29999"/>
        <dbReference type="ChEBI" id="CHEBI:43474"/>
        <dbReference type="ChEBI" id="CHEBI:83421"/>
        <dbReference type="EC" id="3.1.3.16"/>
    </reaction>
</comment>
<dbReference type="EnsemblPlants" id="OMERI06G22970.2">
    <property type="protein sequence ID" value="OMERI06G22970.2"/>
    <property type="gene ID" value="OMERI06G22970"/>
</dbReference>
<evidence type="ECO:0000256" key="5">
    <source>
        <dbReference type="ARBA" id="ARBA00022723"/>
    </source>
</evidence>
<dbReference type="Proteomes" id="UP000008021">
    <property type="component" value="Chromosome 6"/>
</dbReference>